<dbReference type="Pfam" id="PF13089">
    <property type="entry name" value="PP_kinase_N"/>
    <property type="match status" value="1"/>
</dbReference>
<name>A0A519BFS9_ACIG2</name>
<protein>
    <recommendedName>
        <fullName evidence="6 7">Polyphosphate kinase</fullName>
        <ecNumber evidence="6 7">2.7.4.1</ecNumber>
    </recommendedName>
    <alternativeName>
        <fullName evidence="6">ATP-polyphosphate phosphotransferase</fullName>
    </alternativeName>
    <alternativeName>
        <fullName evidence="6">Polyphosphoric acid kinase</fullName>
    </alternativeName>
</protein>
<reference evidence="12 13" key="1">
    <citation type="journal article" date="2019" name="ISME J.">
        <title>Insights into ecological role of a new deltaproteobacterial order Candidatus Acidulodesulfobacterales by metagenomics and metatranscriptomics.</title>
        <authorList>
            <person name="Tan S."/>
            <person name="Liu J."/>
            <person name="Fang Y."/>
            <person name="Hedlund B.P."/>
            <person name="Lian Z.H."/>
            <person name="Huang L.Y."/>
            <person name="Li J.T."/>
            <person name="Huang L.N."/>
            <person name="Li W.J."/>
            <person name="Jiang H.C."/>
            <person name="Dong H.L."/>
            <person name="Shu W.S."/>
        </authorList>
    </citation>
    <scope>NUCLEOTIDE SEQUENCE [LARGE SCALE GENOMIC DNA]</scope>
    <source>
        <strain evidence="12">AP2</strain>
    </source>
</reference>
<dbReference type="PIRSF" id="PIRSF015589">
    <property type="entry name" value="PP_kinase"/>
    <property type="match status" value="1"/>
</dbReference>
<keyword evidence="1 6" id="KW-0597">Phosphoprotein</keyword>
<feature type="domain" description="Polyphosphate kinase C-terminal" evidence="11">
    <location>
        <begin position="339"/>
        <end position="503"/>
    </location>
</feature>
<keyword evidence="4 6" id="KW-0418">Kinase</keyword>
<comment type="cofactor">
    <cofactor evidence="6">
        <name>Mg(2+)</name>
        <dbReference type="ChEBI" id="CHEBI:18420"/>
    </cofactor>
</comment>
<dbReference type="NCBIfam" id="NF003921">
    <property type="entry name" value="PRK05443.2-2"/>
    <property type="match status" value="1"/>
</dbReference>
<feature type="binding site" evidence="6">
    <location>
        <position position="413"/>
    </location>
    <ligand>
        <name>Mg(2+)</name>
        <dbReference type="ChEBI" id="CHEBI:18420"/>
    </ligand>
</feature>
<dbReference type="NCBIfam" id="TIGR03705">
    <property type="entry name" value="poly_P_kin"/>
    <property type="match status" value="1"/>
</dbReference>
<feature type="binding site" evidence="6">
    <location>
        <position position="476"/>
    </location>
    <ligand>
        <name>ATP</name>
        <dbReference type="ChEBI" id="CHEBI:30616"/>
    </ligand>
</feature>
<feature type="binding site" evidence="6">
    <location>
        <position position="383"/>
    </location>
    <ligand>
        <name>Mg(2+)</name>
        <dbReference type="ChEBI" id="CHEBI:18420"/>
    </ligand>
</feature>
<feature type="domain" description="Polyphosphate kinase N-terminal" evidence="9">
    <location>
        <begin position="23"/>
        <end position="130"/>
    </location>
</feature>
<accession>A0A519BFS9</accession>
<comment type="catalytic activity">
    <reaction evidence="6 7">
        <text>[phosphate](n) + ATP = [phosphate](n+1) + ADP</text>
        <dbReference type="Rhea" id="RHEA:19573"/>
        <dbReference type="Rhea" id="RHEA-COMP:9859"/>
        <dbReference type="Rhea" id="RHEA-COMP:14280"/>
        <dbReference type="ChEBI" id="CHEBI:16838"/>
        <dbReference type="ChEBI" id="CHEBI:30616"/>
        <dbReference type="ChEBI" id="CHEBI:456216"/>
        <dbReference type="EC" id="2.7.4.1"/>
    </reaction>
</comment>
<dbReference type="HAMAP" id="MF_00347">
    <property type="entry name" value="Polyphosphate_kinase"/>
    <property type="match status" value="1"/>
</dbReference>
<dbReference type="InterPro" id="IPR025198">
    <property type="entry name" value="PPK_N_dom"/>
</dbReference>
<evidence type="ECO:0000256" key="2">
    <source>
        <dbReference type="ARBA" id="ARBA00022679"/>
    </source>
</evidence>
<comment type="function">
    <text evidence="6 7">Catalyzes the reversible transfer of the terminal phosphate of ATP to form a long-chain polyphosphate (polyP).</text>
</comment>
<keyword evidence="6" id="KW-0479">Metal-binding</keyword>
<comment type="PTM">
    <text evidence="6 7">An intermediate of this reaction is the autophosphorylated ppk in which a phosphate is covalently linked to a histidine residue through a N-P bond.</text>
</comment>
<dbReference type="GO" id="GO:0046872">
    <property type="term" value="F:metal ion binding"/>
    <property type="evidence" value="ECO:0007669"/>
    <property type="project" value="UniProtKB-KW"/>
</dbReference>
<evidence type="ECO:0000256" key="6">
    <source>
        <dbReference type="HAMAP-Rule" id="MF_00347"/>
    </source>
</evidence>
<dbReference type="InterPro" id="IPR041108">
    <property type="entry name" value="PP_kinase_C_1"/>
</dbReference>
<evidence type="ECO:0000313" key="12">
    <source>
        <dbReference type="EMBL" id="RZD16123.1"/>
    </source>
</evidence>
<comment type="similarity">
    <text evidence="6 7">Belongs to the polyphosphate kinase 1 (PPK1) family.</text>
</comment>
<feature type="active site" description="Phosphohistidine intermediate" evidence="6">
    <location>
        <position position="443"/>
    </location>
</feature>
<feature type="domain" description="Polyphosphate kinase C-terminal" evidence="10">
    <location>
        <begin position="512"/>
        <end position="673"/>
    </location>
</feature>
<dbReference type="Pfam" id="PF02503">
    <property type="entry name" value="PP_kinase"/>
    <property type="match status" value="1"/>
</dbReference>
<dbReference type="GO" id="GO:0006799">
    <property type="term" value="P:polyphosphate biosynthetic process"/>
    <property type="evidence" value="ECO:0007669"/>
    <property type="project" value="UniProtKB-UniRule"/>
</dbReference>
<dbReference type="Gene3D" id="3.30.870.10">
    <property type="entry name" value="Endonuclease Chain A"/>
    <property type="match status" value="2"/>
</dbReference>
<feature type="domain" description="Polyphosphate kinase middle" evidence="8">
    <location>
        <begin position="145"/>
        <end position="314"/>
    </location>
</feature>
<dbReference type="AlphaFoldDB" id="A0A519BFS9"/>
<evidence type="ECO:0000256" key="1">
    <source>
        <dbReference type="ARBA" id="ARBA00022553"/>
    </source>
</evidence>
<feature type="binding site" evidence="6">
    <location>
        <position position="61"/>
    </location>
    <ligand>
        <name>ATP</name>
        <dbReference type="ChEBI" id="CHEBI:30616"/>
    </ligand>
</feature>
<dbReference type="Pfam" id="PF13090">
    <property type="entry name" value="PP_kinase_C"/>
    <property type="match status" value="1"/>
</dbReference>
<evidence type="ECO:0000256" key="7">
    <source>
        <dbReference type="RuleBase" id="RU003800"/>
    </source>
</evidence>
<evidence type="ECO:0000259" key="8">
    <source>
        <dbReference type="Pfam" id="PF02503"/>
    </source>
</evidence>
<evidence type="ECO:0000259" key="11">
    <source>
        <dbReference type="Pfam" id="PF17941"/>
    </source>
</evidence>
<dbReference type="Pfam" id="PF17941">
    <property type="entry name" value="PP_kinase_C_1"/>
    <property type="match status" value="1"/>
</dbReference>
<dbReference type="SUPFAM" id="SSF140356">
    <property type="entry name" value="PPK N-terminal domain-like"/>
    <property type="match status" value="1"/>
</dbReference>
<keyword evidence="5 6" id="KW-0067">ATP-binding</keyword>
<evidence type="ECO:0000313" key="13">
    <source>
        <dbReference type="Proteomes" id="UP000316562"/>
    </source>
</evidence>
<dbReference type="SUPFAM" id="SSF56024">
    <property type="entry name" value="Phospholipase D/nuclease"/>
    <property type="match status" value="2"/>
</dbReference>
<dbReference type="InterPro" id="IPR036830">
    <property type="entry name" value="PP_kinase_middle_dom_sf"/>
</dbReference>
<dbReference type="GO" id="GO:0009358">
    <property type="term" value="C:polyphosphate kinase complex"/>
    <property type="evidence" value="ECO:0007669"/>
    <property type="project" value="InterPro"/>
</dbReference>
<proteinExistence type="inferred from homology"/>
<dbReference type="EMBL" id="SGBC01000003">
    <property type="protein sequence ID" value="RZD16123.1"/>
    <property type="molecule type" value="Genomic_DNA"/>
</dbReference>
<dbReference type="InterPro" id="IPR025200">
    <property type="entry name" value="PPK_C_dom2"/>
</dbReference>
<sequence>MSKVNSNLQKKSSESLNLNNYPFVNREISWLYFNERVLSKADSQNVPLLERLKFLSIFSSNLDEFYMIRVAGVKEVIDAGYAVLKSIVVNEPAPPELLKLINILAQQLIDKQQNIFLKLVKTFKSKKIVFILTPDEIGSDIIDLAEEIWLQEIMPAISPVIIGPAKPFPFVSNKLVSIFAELHKGGNKYYAIIVLENLKRIYKINYNNTLYIIFAENIILKFINRIFSSYTIQNANTMRITRNADFDIAEDAEDLLETIEFELSKRKKGDVVRVETNSVLDSNAMSFLKSKLDFSDIDVLNIKYTIDLSCLSELNINRKQFLYKPFKQYFPSDIHLNSSIFKRIKNKDIILYRPYNSFSIISKLVEIASDDINVIAIKMTLYRTNKDSSIIKSLINAAKKGKQVSIIIELKARFDEEKNIEWSKVLEDAGCIVTYGFLELKLHTKNLLIVRKENKKIVRYCHISTGNYNEITANIYTDVDYLTADEQIGSDITNLFNSLMGYSEFGNYKRITVSPGMIRNRLIELIDGEIINAHKGLNAKIVVKVNALTDKKIILKLYEASKAGVKIIMVIRGICCLVPGIKDISENIIVKSMVGRFLEHPRILYFYAGGEEKTFISTADWMERNMDKRIELLLEIQDTEAKEKLMTILDCNMRDNYNSWILDQRRYVKYGRTAMRDDKQDELHNKIAEFYLTGVNKYNLIDGDIADDIKEVEEKEKTVKYFDCQNRLGEIFKN</sequence>
<evidence type="ECO:0000259" key="9">
    <source>
        <dbReference type="Pfam" id="PF13089"/>
    </source>
</evidence>
<evidence type="ECO:0000259" key="10">
    <source>
        <dbReference type="Pfam" id="PF13090"/>
    </source>
</evidence>
<dbReference type="SUPFAM" id="SSF143724">
    <property type="entry name" value="PHP14-like"/>
    <property type="match status" value="1"/>
</dbReference>
<evidence type="ECO:0000256" key="5">
    <source>
        <dbReference type="ARBA" id="ARBA00022840"/>
    </source>
</evidence>
<evidence type="ECO:0000256" key="3">
    <source>
        <dbReference type="ARBA" id="ARBA00022741"/>
    </source>
</evidence>
<keyword evidence="2 6" id="KW-0808">Transferase</keyword>
<keyword evidence="6" id="KW-0460">Magnesium</keyword>
<comment type="caution">
    <text evidence="12">The sequence shown here is derived from an EMBL/GenBank/DDBJ whole genome shotgun (WGS) entry which is preliminary data.</text>
</comment>
<gene>
    <name evidence="12" type="primary">ppk1</name>
    <name evidence="6" type="synonym">ppk</name>
    <name evidence="12" type="ORF">EVJ46_08015</name>
</gene>
<dbReference type="GO" id="GO:0008976">
    <property type="term" value="F:polyphosphate kinase activity"/>
    <property type="evidence" value="ECO:0007669"/>
    <property type="project" value="UniProtKB-UniRule"/>
</dbReference>
<dbReference type="PANTHER" id="PTHR30218">
    <property type="entry name" value="POLYPHOSPHATE KINASE"/>
    <property type="match status" value="1"/>
</dbReference>
<dbReference type="InterPro" id="IPR036832">
    <property type="entry name" value="PPK_N_dom_sf"/>
</dbReference>
<feature type="binding site" evidence="6">
    <location>
        <position position="572"/>
    </location>
    <ligand>
        <name>ATP</name>
        <dbReference type="ChEBI" id="CHEBI:30616"/>
    </ligand>
</feature>
<dbReference type="Proteomes" id="UP000316562">
    <property type="component" value="Unassembled WGS sequence"/>
</dbReference>
<feature type="binding site" evidence="6">
    <location>
        <position position="600"/>
    </location>
    <ligand>
        <name>ATP</name>
        <dbReference type="ChEBI" id="CHEBI:30616"/>
    </ligand>
</feature>
<dbReference type="PANTHER" id="PTHR30218:SF0">
    <property type="entry name" value="POLYPHOSPHATE KINASE"/>
    <property type="match status" value="1"/>
</dbReference>
<dbReference type="GO" id="GO:0005524">
    <property type="term" value="F:ATP binding"/>
    <property type="evidence" value="ECO:0007669"/>
    <property type="project" value="UniProtKB-KW"/>
</dbReference>
<dbReference type="NCBIfam" id="NF003917">
    <property type="entry name" value="PRK05443.1-1"/>
    <property type="match status" value="1"/>
</dbReference>
<keyword evidence="3 6" id="KW-0547">Nucleotide-binding</keyword>
<organism evidence="12 13">
    <name type="scientific">Acididesulfobacter guangdongensis</name>
    <dbReference type="NCBI Taxonomy" id="2597225"/>
    <lineage>
        <taxon>Bacteria</taxon>
        <taxon>Deltaproteobacteria</taxon>
        <taxon>Candidatus Acidulodesulfobacterales</taxon>
        <taxon>Candidatus Acididesulfobacter</taxon>
    </lineage>
</organism>
<dbReference type="Gene3D" id="1.20.58.310">
    <property type="entry name" value="Polyphosphate kinase N-terminal domain"/>
    <property type="match status" value="1"/>
</dbReference>
<dbReference type="InterPro" id="IPR024953">
    <property type="entry name" value="PP_kinase_middle"/>
</dbReference>
<dbReference type="InterPro" id="IPR003414">
    <property type="entry name" value="PP_kinase"/>
</dbReference>
<dbReference type="EC" id="2.7.4.1" evidence="6 7"/>
<evidence type="ECO:0000256" key="4">
    <source>
        <dbReference type="ARBA" id="ARBA00022777"/>
    </source>
</evidence>
<dbReference type="Gene3D" id="3.30.1840.10">
    <property type="entry name" value="Polyphosphate kinase middle domain"/>
    <property type="match status" value="1"/>
</dbReference>